<keyword evidence="1" id="KW-1133">Transmembrane helix</keyword>
<keyword evidence="1" id="KW-0812">Transmembrane</keyword>
<dbReference type="Proteomes" id="UP001381693">
    <property type="component" value="Unassembled WGS sequence"/>
</dbReference>
<name>A0AAN9A580_HALRR</name>
<dbReference type="Pfam" id="PF03067">
    <property type="entry name" value="LPMO_10"/>
    <property type="match status" value="1"/>
</dbReference>
<evidence type="ECO:0000313" key="4">
    <source>
        <dbReference type="Proteomes" id="UP001381693"/>
    </source>
</evidence>
<feature type="transmembrane region" description="Helical" evidence="1">
    <location>
        <begin position="40"/>
        <end position="63"/>
    </location>
</feature>
<dbReference type="PANTHER" id="PTHR21113:SF4">
    <property type="entry name" value="CHITIN-BINDING TYPE-4 DOMAIN-CONTAINING PROTEIN"/>
    <property type="match status" value="1"/>
</dbReference>
<proteinExistence type="predicted"/>
<evidence type="ECO:0000259" key="2">
    <source>
        <dbReference type="Pfam" id="PF03067"/>
    </source>
</evidence>
<comment type="caution">
    <text evidence="3">The sequence shown here is derived from an EMBL/GenBank/DDBJ whole genome shotgun (WGS) entry which is preliminary data.</text>
</comment>
<feature type="domain" description="Chitin-binding type-4" evidence="2">
    <location>
        <begin position="68"/>
        <end position="257"/>
    </location>
</feature>
<organism evidence="3 4">
    <name type="scientific">Halocaridina rubra</name>
    <name type="common">Hawaiian red shrimp</name>
    <dbReference type="NCBI Taxonomy" id="373956"/>
    <lineage>
        <taxon>Eukaryota</taxon>
        <taxon>Metazoa</taxon>
        <taxon>Ecdysozoa</taxon>
        <taxon>Arthropoda</taxon>
        <taxon>Crustacea</taxon>
        <taxon>Multicrustacea</taxon>
        <taxon>Malacostraca</taxon>
        <taxon>Eumalacostraca</taxon>
        <taxon>Eucarida</taxon>
        <taxon>Decapoda</taxon>
        <taxon>Pleocyemata</taxon>
        <taxon>Caridea</taxon>
        <taxon>Atyoidea</taxon>
        <taxon>Atyidae</taxon>
        <taxon>Halocaridina</taxon>
    </lineage>
</organism>
<dbReference type="EMBL" id="JAXCGZ010005695">
    <property type="protein sequence ID" value="KAK7081126.1"/>
    <property type="molecule type" value="Genomic_DNA"/>
</dbReference>
<keyword evidence="1" id="KW-0472">Membrane</keyword>
<evidence type="ECO:0000313" key="3">
    <source>
        <dbReference type="EMBL" id="KAK7081126.1"/>
    </source>
</evidence>
<sequence>MPRGRVLQGQGKVNSYFPCSFVATLAQFCDKERFSAQHLYYHQFSLIMGLLLKVLLVGVVACVEINAHGYMISPAARNSAWRFGYDTPANYNDNELFCGGRQVQHSRNGGNCGVCGDPWHVSKPRPHERGGRFGRGVITASYTEGQVIPVTLYISANHKGYYEFRLCNNNNPLARETQECLNKQLLQLADGTGTRYYLDGNIRGKHTVYVQLSARLYCSHCVLQWKWVAENNWGICPDGQGRMGCGPQETFVNCADVRILRKGQRPFDSQNPGWKSYANTEQDYIPNAKESMPNVGCHSNI</sequence>
<gene>
    <name evidence="3" type="ORF">SK128_027952</name>
</gene>
<dbReference type="PANTHER" id="PTHR21113">
    <property type="entry name" value="AGAP001705-PA"/>
    <property type="match status" value="1"/>
</dbReference>
<protein>
    <recommendedName>
        <fullName evidence="2">Chitin-binding type-4 domain-containing protein</fullName>
    </recommendedName>
</protein>
<dbReference type="InterPro" id="IPR004302">
    <property type="entry name" value="Cellulose/chitin-bd_N"/>
</dbReference>
<reference evidence="3 4" key="1">
    <citation type="submission" date="2023-11" db="EMBL/GenBank/DDBJ databases">
        <title>Halocaridina rubra genome assembly.</title>
        <authorList>
            <person name="Smith C."/>
        </authorList>
    </citation>
    <scope>NUCLEOTIDE SEQUENCE [LARGE SCALE GENOMIC DNA]</scope>
    <source>
        <strain evidence="3">EP-1</strain>
        <tissue evidence="3">Whole</tissue>
    </source>
</reference>
<dbReference type="AlphaFoldDB" id="A0AAN9A580"/>
<keyword evidence="4" id="KW-1185">Reference proteome</keyword>
<evidence type="ECO:0000256" key="1">
    <source>
        <dbReference type="SAM" id="Phobius"/>
    </source>
</evidence>
<accession>A0AAN9A580</accession>